<reference evidence="2 3" key="1">
    <citation type="submission" date="2016-10" db="EMBL/GenBank/DDBJ databases">
        <authorList>
            <person name="de Groot N.N."/>
        </authorList>
    </citation>
    <scope>NUCLEOTIDE SEQUENCE [LARGE SCALE GENOMIC DNA]</scope>
    <source>
        <strain evidence="2 3">DSM 18684</strain>
    </source>
</reference>
<dbReference type="InterPro" id="IPR027829">
    <property type="entry name" value="DUF4625"/>
</dbReference>
<dbReference type="AlphaFoldDB" id="A0A1I2Y439"/>
<evidence type="ECO:0008006" key="4">
    <source>
        <dbReference type="Google" id="ProtNLM"/>
    </source>
</evidence>
<evidence type="ECO:0000256" key="1">
    <source>
        <dbReference type="SAM" id="SignalP"/>
    </source>
</evidence>
<dbReference type="EMBL" id="FOPP01000006">
    <property type="protein sequence ID" value="SFH19726.1"/>
    <property type="molecule type" value="Genomic_DNA"/>
</dbReference>
<feature type="chain" id="PRO_5011796106" description="DUF4625 domain-containing protein" evidence="1">
    <location>
        <begin position="25"/>
        <end position="245"/>
    </location>
</feature>
<gene>
    <name evidence="2" type="ORF">SAMN04489864_106178</name>
</gene>
<proteinExistence type="predicted"/>
<organism evidence="2 3">
    <name type="scientific">Pedobacter insulae</name>
    <dbReference type="NCBI Taxonomy" id="414048"/>
    <lineage>
        <taxon>Bacteria</taxon>
        <taxon>Pseudomonadati</taxon>
        <taxon>Bacteroidota</taxon>
        <taxon>Sphingobacteriia</taxon>
        <taxon>Sphingobacteriales</taxon>
        <taxon>Sphingobacteriaceae</taxon>
        <taxon>Pedobacter</taxon>
    </lineage>
</organism>
<evidence type="ECO:0000313" key="3">
    <source>
        <dbReference type="Proteomes" id="UP000199666"/>
    </source>
</evidence>
<dbReference type="PROSITE" id="PS51257">
    <property type="entry name" value="PROKAR_LIPOPROTEIN"/>
    <property type="match status" value="1"/>
</dbReference>
<keyword evidence="1" id="KW-0732">Signal</keyword>
<sequence>MQIINTKTTTMKITKFFLMLATIAALFTACKKDKILEMPTITDMEVGTANSKVAFPGTDLHIEAKLDAKETISSVKLAITPISATGWTLNEEFTAGYIGSKNSEFHEHVDIPTDAELGKYRIVLTLTDQKGQVTTSESELELKYDPTLPQATNFEVGLNTAGNDLHLEANITAVNKIAKIIVEVHGGTYEKEVEYTDAAMVGSTTYNLHKHVNVTDAPKGHYHVHLKIVDQAGKENEFEQHFDKN</sequence>
<feature type="signal peptide" evidence="1">
    <location>
        <begin position="1"/>
        <end position="24"/>
    </location>
</feature>
<keyword evidence="3" id="KW-1185">Reference proteome</keyword>
<name>A0A1I2Y439_9SPHI</name>
<dbReference type="OrthoDB" id="978436at2"/>
<evidence type="ECO:0000313" key="2">
    <source>
        <dbReference type="EMBL" id="SFH19726.1"/>
    </source>
</evidence>
<dbReference type="Pfam" id="PF15418">
    <property type="entry name" value="DUF4625"/>
    <property type="match status" value="2"/>
</dbReference>
<accession>A0A1I2Y439</accession>
<protein>
    <recommendedName>
        <fullName evidence="4">DUF4625 domain-containing protein</fullName>
    </recommendedName>
</protein>
<dbReference type="STRING" id="414048.SAMN04489864_106178"/>
<dbReference type="Proteomes" id="UP000199666">
    <property type="component" value="Unassembled WGS sequence"/>
</dbReference>